<dbReference type="Proteomes" id="UP000184513">
    <property type="component" value="Unassembled WGS sequence"/>
</dbReference>
<dbReference type="InterPro" id="IPR032331">
    <property type="entry name" value="DUF4856"/>
</dbReference>
<keyword evidence="2" id="KW-1185">Reference proteome</keyword>
<sequence length="383" mass="42697">MNYRQASLIAFSGLMAFSCVEENMPENESINPPDTYVFERDGASTVNYQGQTDRLNMLSEMKSYLVSGDRGEALSFQKLLDMYSNTNAPFSDEDLNEASSKQLENKTNAAQIDFFKGLMSQAAEVSQDVAANNTAASNGIAGRVERGTTGNFVNVNEKGWEFTQLIEKGLMGAVFYDQIFNTYLTEARIGASVDNENLVEGENYTAMEHHWDEAFGYWGVPRDFPQGDPVLTPEYSRFWANYTNGRDDLLNVSQPLMDAYIMGRAAIVANEHTVKMDQVDLIIDLHELVSAATAVHYINDSMGYLSSGDQGNLLHAMSEAYTFVSALQYSPRKKINQSDINEILNVDLGTDGNFWLVSTESLLEARDKLTAAYPELKEHEDVL</sequence>
<accession>A0A1M7QV01</accession>
<gene>
    <name evidence="1" type="ORF">SAMN04488057_1278</name>
</gene>
<dbReference type="PROSITE" id="PS51257">
    <property type="entry name" value="PROKAR_LIPOPROTEIN"/>
    <property type="match status" value="1"/>
</dbReference>
<dbReference type="EMBL" id="FRCY01000027">
    <property type="protein sequence ID" value="SHN35525.1"/>
    <property type="molecule type" value="Genomic_DNA"/>
</dbReference>
<protein>
    <recommendedName>
        <fullName evidence="3">DUF4856 domain-containing protein</fullName>
    </recommendedName>
</protein>
<dbReference type="Pfam" id="PF16148">
    <property type="entry name" value="DUF4856"/>
    <property type="match status" value="1"/>
</dbReference>
<dbReference type="STRING" id="388280.SAMN04488057_1278"/>
<evidence type="ECO:0000313" key="2">
    <source>
        <dbReference type="Proteomes" id="UP000184513"/>
    </source>
</evidence>
<dbReference type="RefSeq" id="WP_073098365.1">
    <property type="nucleotide sequence ID" value="NZ_FRCY01000027.1"/>
</dbReference>
<dbReference type="OrthoDB" id="5498726at2"/>
<organism evidence="1 2">
    <name type="scientific">Cyclobacterium lianum</name>
    <dbReference type="NCBI Taxonomy" id="388280"/>
    <lineage>
        <taxon>Bacteria</taxon>
        <taxon>Pseudomonadati</taxon>
        <taxon>Bacteroidota</taxon>
        <taxon>Cytophagia</taxon>
        <taxon>Cytophagales</taxon>
        <taxon>Cyclobacteriaceae</taxon>
        <taxon>Cyclobacterium</taxon>
    </lineage>
</organism>
<reference evidence="1 2" key="1">
    <citation type="submission" date="2016-11" db="EMBL/GenBank/DDBJ databases">
        <authorList>
            <person name="Jaros S."/>
            <person name="Januszkiewicz K."/>
            <person name="Wedrychowicz H."/>
        </authorList>
    </citation>
    <scope>NUCLEOTIDE SEQUENCE [LARGE SCALE GENOMIC DNA]</scope>
    <source>
        <strain evidence="1 2">CGMCC 1.6102</strain>
    </source>
</reference>
<dbReference type="AlphaFoldDB" id="A0A1M7QV01"/>
<evidence type="ECO:0008006" key="3">
    <source>
        <dbReference type="Google" id="ProtNLM"/>
    </source>
</evidence>
<name>A0A1M7QV01_9BACT</name>
<evidence type="ECO:0000313" key="1">
    <source>
        <dbReference type="EMBL" id="SHN35525.1"/>
    </source>
</evidence>
<proteinExistence type="predicted"/>